<feature type="compositionally biased region" description="Low complexity" evidence="1">
    <location>
        <begin position="174"/>
        <end position="190"/>
    </location>
</feature>
<feature type="region of interest" description="Disordered" evidence="1">
    <location>
        <begin position="170"/>
        <end position="201"/>
    </location>
</feature>
<dbReference type="AlphaFoldDB" id="A0A0B7FYV3"/>
<reference evidence="2 3" key="1">
    <citation type="submission" date="2014-11" db="EMBL/GenBank/DDBJ databases">
        <authorList>
            <person name="Wibberg Daniel"/>
        </authorList>
    </citation>
    <scope>NUCLEOTIDE SEQUENCE [LARGE SCALE GENOMIC DNA]</scope>
    <source>
        <strain evidence="2">Rhizoctonia solani AG1-IB 7/3/14</strain>
    </source>
</reference>
<evidence type="ECO:0000313" key="2">
    <source>
        <dbReference type="EMBL" id="CEL61377.1"/>
    </source>
</evidence>
<dbReference type="EMBL" id="LN679154">
    <property type="protein sequence ID" value="CEL61377.1"/>
    <property type="molecule type" value="Genomic_DNA"/>
</dbReference>
<name>A0A0B7FYV3_THACB</name>
<evidence type="ECO:0000313" key="3">
    <source>
        <dbReference type="Proteomes" id="UP000059188"/>
    </source>
</evidence>
<proteinExistence type="predicted"/>
<protein>
    <submittedName>
        <fullName evidence="2">Uncharacterized protein</fullName>
    </submittedName>
</protein>
<dbReference type="Pfam" id="PF11951">
    <property type="entry name" value="Fungal_trans_2"/>
    <property type="match status" value="1"/>
</dbReference>
<organism evidence="2 3">
    <name type="scientific">Thanatephorus cucumeris (strain AG1-IB / isolate 7/3/14)</name>
    <name type="common">Lettuce bottom rot fungus</name>
    <name type="synonym">Rhizoctonia solani</name>
    <dbReference type="NCBI Taxonomy" id="1108050"/>
    <lineage>
        <taxon>Eukaryota</taxon>
        <taxon>Fungi</taxon>
        <taxon>Dikarya</taxon>
        <taxon>Basidiomycota</taxon>
        <taxon>Agaricomycotina</taxon>
        <taxon>Agaricomycetes</taxon>
        <taxon>Cantharellales</taxon>
        <taxon>Ceratobasidiaceae</taxon>
        <taxon>Rhizoctonia</taxon>
        <taxon>Rhizoctonia solani AG-1</taxon>
    </lineage>
</organism>
<keyword evidence="3" id="KW-1185">Reference proteome</keyword>
<gene>
    <name evidence="2" type="ORF">RSOLAG1IB_09980</name>
</gene>
<dbReference type="InterPro" id="IPR021858">
    <property type="entry name" value="Fun_TF"/>
</dbReference>
<evidence type="ECO:0000256" key="1">
    <source>
        <dbReference type="SAM" id="MobiDB-lite"/>
    </source>
</evidence>
<accession>A0A0B7FYV3</accession>
<dbReference type="OrthoDB" id="3225791at2759"/>
<dbReference type="Proteomes" id="UP000059188">
    <property type="component" value="Unassembled WGS sequence"/>
</dbReference>
<sequence>MGVAPSTKDVTHQATGICYSGNPPANYLISRRTEDICNAYGVTNWNLDQHPALVSERPLAYKQINGLFTELDDIHSDLSHYDVTPAGGYPDLILDFTQQLENPMPEDFPHTLPIHEPEHIVHSTIEDSGLVQDFALEQYYIQSGFAKPHMSLGQTSLYQALMSLEYTFDESNTHSSPSHDSPAVSSSISDGTAGMEDADDDPDGIETVVYGELALDPGLANGPLLFVLQSYAKWIKKMMFDPSRATPKLRDRVMQVFFESAQLRGRMILTANLLQAVMVLGANYKAMLSVLAQEVRQTLVESMSPRFPVPWDIPNTTPSSPLHLTLELNIFYFFGPVHEGLQVLGDIAPVLHRMCSNAVSSYLHLPSLLNHPDANVRGYPAIDVLYSMLTGLSTKLKYDATSRSKPHEIGRLEPVVTWLMGQPNELTLILARIGSLCEEFDIDIDPCIIEEIESDIRDFKPDPGTSVDPSLTVSRLVVLESWRQVGYINLYMRLCGESALGPRVRAAQKRLVQLITNIKPRHRGNLHLGPCLGIAGLVATRENERKLILERLQSLPHSRVDSFPKHGIRMVRDIWMRADSEGRPAQWSDLRVATRRILGI</sequence>